<comment type="catalytic activity">
    <reaction evidence="6">
        <text>a sn-glycero-3-phosphodiester + H2O = an alcohol + sn-glycerol 3-phosphate + H(+)</text>
        <dbReference type="Rhea" id="RHEA:12969"/>
        <dbReference type="ChEBI" id="CHEBI:15377"/>
        <dbReference type="ChEBI" id="CHEBI:15378"/>
        <dbReference type="ChEBI" id="CHEBI:30879"/>
        <dbReference type="ChEBI" id="CHEBI:57597"/>
        <dbReference type="ChEBI" id="CHEBI:83408"/>
        <dbReference type="EC" id="3.1.4.46"/>
    </reaction>
</comment>
<feature type="domain" description="GP-PDE" evidence="8">
    <location>
        <begin position="78"/>
        <end position="389"/>
    </location>
</feature>
<keyword evidence="10" id="KW-1185">Reference proteome</keyword>
<evidence type="ECO:0000256" key="7">
    <source>
        <dbReference type="SAM" id="SignalP"/>
    </source>
</evidence>
<dbReference type="PROSITE" id="PS51704">
    <property type="entry name" value="GP_PDE"/>
    <property type="match status" value="1"/>
</dbReference>
<dbReference type="PANTHER" id="PTHR43620">
    <property type="entry name" value="GLYCEROPHOSPHORYL DIESTER PHOSPHODIESTERASE"/>
    <property type="match status" value="1"/>
</dbReference>
<dbReference type="EC" id="3.1.4.46" evidence="2"/>
<evidence type="ECO:0000256" key="6">
    <source>
        <dbReference type="ARBA" id="ARBA00047512"/>
    </source>
</evidence>
<keyword evidence="3 7" id="KW-0732">Signal</keyword>
<dbReference type="Pfam" id="PF03009">
    <property type="entry name" value="GDPD"/>
    <property type="match status" value="1"/>
</dbReference>
<protein>
    <recommendedName>
        <fullName evidence="2">glycerophosphodiester phosphodiesterase</fullName>
        <ecNumber evidence="2">3.1.4.46</ecNumber>
    </recommendedName>
</protein>
<evidence type="ECO:0000256" key="3">
    <source>
        <dbReference type="ARBA" id="ARBA00022729"/>
    </source>
</evidence>
<evidence type="ECO:0000256" key="5">
    <source>
        <dbReference type="ARBA" id="ARBA00022801"/>
    </source>
</evidence>
<feature type="chain" id="PRO_5011661854" description="glycerophosphodiester phosphodiesterase" evidence="7">
    <location>
        <begin position="23"/>
        <end position="425"/>
    </location>
</feature>
<feature type="signal peptide" evidence="7">
    <location>
        <begin position="1"/>
        <end position="22"/>
    </location>
</feature>
<dbReference type="Proteomes" id="UP000198816">
    <property type="component" value="Unassembled WGS sequence"/>
</dbReference>
<sequence length="425" mass="46327">MTNTKTLAVTLAVLATAGIAGAHAEMDDSNVTPAARSDYRHDSIQLGPRPYYLVQGMDAGRLKNRLMACKNGPFYRTDFSIAHRGAALQMPEHTDLGYTAGARMGAGIVECDVTFTGDGDLVCRHSECDLATTTDIVATPLNAKCTVPWTGPGQSPAVQCCTSDLTLEELKSLQPKMDASNPAATTAEGFLGGTASWRTDLYTGRAEILTFKESVALNRANGVKHTPELKGATYQDRIDSIFGGQEQYAQKLVDELKEAGVKPKDVWLQSFNLDDVLYWIENTPAFGKQAVYLDSIDPTANPPISRLTPDELKALTTAGVRIFAPPMWALLDVDAAGRVVPSQYAEDIKSAGLDIITWTFERSDLRQGASKAGWYYQFDPEGRAIRKDSDMYKALDVLARQVKILGIFSDWPATVTYYANCMGLK</sequence>
<dbReference type="PANTHER" id="PTHR43620:SF7">
    <property type="entry name" value="GLYCEROPHOSPHODIESTER PHOSPHODIESTERASE GDPD5-RELATED"/>
    <property type="match status" value="1"/>
</dbReference>
<dbReference type="GO" id="GO:0006629">
    <property type="term" value="P:lipid metabolic process"/>
    <property type="evidence" value="ECO:0007669"/>
    <property type="project" value="InterPro"/>
</dbReference>
<name>A0A1H3AKZ9_THIRO</name>
<evidence type="ECO:0000256" key="1">
    <source>
        <dbReference type="ARBA" id="ARBA00007277"/>
    </source>
</evidence>
<proteinExistence type="inferred from homology"/>
<gene>
    <name evidence="9" type="ORF">SAMN05421783_12045</name>
</gene>
<keyword evidence="4" id="KW-0319">Glycerol metabolism</keyword>
<dbReference type="InterPro" id="IPR030395">
    <property type="entry name" value="GP_PDE_dom"/>
</dbReference>
<dbReference type="STRING" id="1058.SAMN05421783_12045"/>
<dbReference type="OrthoDB" id="9795622at2"/>
<evidence type="ECO:0000313" key="10">
    <source>
        <dbReference type="Proteomes" id="UP000198816"/>
    </source>
</evidence>
<reference evidence="10" key="1">
    <citation type="submission" date="2016-10" db="EMBL/GenBank/DDBJ databases">
        <authorList>
            <person name="Varghese N."/>
            <person name="Submissions S."/>
        </authorList>
    </citation>
    <scope>NUCLEOTIDE SEQUENCE [LARGE SCALE GENOMIC DNA]</scope>
    <source>
        <strain evidence="10">DSM 217</strain>
    </source>
</reference>
<organism evidence="9 10">
    <name type="scientific">Thiocapsa roseopersicina</name>
    <dbReference type="NCBI Taxonomy" id="1058"/>
    <lineage>
        <taxon>Bacteria</taxon>
        <taxon>Pseudomonadati</taxon>
        <taxon>Pseudomonadota</taxon>
        <taxon>Gammaproteobacteria</taxon>
        <taxon>Chromatiales</taxon>
        <taxon>Chromatiaceae</taxon>
        <taxon>Thiocapsa</taxon>
    </lineage>
</organism>
<keyword evidence="5" id="KW-0378">Hydrolase</keyword>
<dbReference type="RefSeq" id="WP_093035581.1">
    <property type="nucleotide sequence ID" value="NZ_FNNZ01000020.1"/>
</dbReference>
<evidence type="ECO:0000256" key="4">
    <source>
        <dbReference type="ARBA" id="ARBA00022798"/>
    </source>
</evidence>
<evidence type="ECO:0000259" key="8">
    <source>
        <dbReference type="PROSITE" id="PS51704"/>
    </source>
</evidence>
<dbReference type="SUPFAM" id="SSF51695">
    <property type="entry name" value="PLC-like phosphodiesterases"/>
    <property type="match status" value="1"/>
</dbReference>
<evidence type="ECO:0000256" key="2">
    <source>
        <dbReference type="ARBA" id="ARBA00012247"/>
    </source>
</evidence>
<dbReference type="EMBL" id="FNNZ01000020">
    <property type="protein sequence ID" value="SDX30382.1"/>
    <property type="molecule type" value="Genomic_DNA"/>
</dbReference>
<evidence type="ECO:0000313" key="9">
    <source>
        <dbReference type="EMBL" id="SDX30382.1"/>
    </source>
</evidence>
<dbReference type="GO" id="GO:0006071">
    <property type="term" value="P:glycerol metabolic process"/>
    <property type="evidence" value="ECO:0007669"/>
    <property type="project" value="UniProtKB-KW"/>
</dbReference>
<dbReference type="InterPro" id="IPR017946">
    <property type="entry name" value="PLC-like_Pdiesterase_TIM-brl"/>
</dbReference>
<dbReference type="GO" id="GO:0008889">
    <property type="term" value="F:glycerophosphodiester phosphodiesterase activity"/>
    <property type="evidence" value="ECO:0007669"/>
    <property type="project" value="UniProtKB-EC"/>
</dbReference>
<comment type="similarity">
    <text evidence="1">Belongs to the glycerophosphoryl diester phosphodiesterase family.</text>
</comment>
<accession>A0A1H3AKZ9</accession>
<dbReference type="Gene3D" id="3.20.20.190">
    <property type="entry name" value="Phosphatidylinositol (PI) phosphodiesterase"/>
    <property type="match status" value="1"/>
</dbReference>
<dbReference type="AlphaFoldDB" id="A0A1H3AKZ9"/>